<dbReference type="InterPro" id="IPR038765">
    <property type="entry name" value="Papain-like_cys_pep_sf"/>
</dbReference>
<evidence type="ECO:0000256" key="5">
    <source>
        <dbReference type="SAM" id="SignalP"/>
    </source>
</evidence>
<comment type="similarity">
    <text evidence="1">Belongs to the peptidase C40 family.</text>
</comment>
<accession>B0Y269</accession>
<dbReference type="GO" id="GO:0008234">
    <property type="term" value="F:cysteine-type peptidase activity"/>
    <property type="evidence" value="ECO:0007669"/>
    <property type="project" value="UniProtKB-KW"/>
</dbReference>
<reference evidence="7 8" key="1">
    <citation type="journal article" date="2008" name="PLoS Genet.">
        <title>Genomic islands in the pathogenic filamentous fungus Aspergillus fumigatus.</title>
        <authorList>
            <person name="Fedorova N.D."/>
            <person name="Khaldi N."/>
            <person name="Joardar V.S."/>
            <person name="Maiti R."/>
            <person name="Amedeo P."/>
            <person name="Anderson M.J."/>
            <person name="Crabtree J."/>
            <person name="Silva J.C."/>
            <person name="Badger J.H."/>
            <person name="Albarraq A."/>
            <person name="Angiuoli S."/>
            <person name="Bussey H."/>
            <person name="Bowyer P."/>
            <person name="Cotty P.J."/>
            <person name="Dyer P.S."/>
            <person name="Egan A."/>
            <person name="Galens K."/>
            <person name="Fraser-Liggett C.M."/>
            <person name="Haas B.J."/>
            <person name="Inman J.M."/>
            <person name="Kent R."/>
            <person name="Lemieux S."/>
            <person name="Malavazi I."/>
            <person name="Orvis J."/>
            <person name="Roemer T."/>
            <person name="Ronning C.M."/>
            <person name="Sundaram J.P."/>
            <person name="Sutton G."/>
            <person name="Turner G."/>
            <person name="Venter J.C."/>
            <person name="White O.R."/>
            <person name="Whitty B.R."/>
            <person name="Youngman P."/>
            <person name="Wolfe K.H."/>
            <person name="Goldman G.H."/>
            <person name="Wortman J.R."/>
            <person name="Jiang B."/>
            <person name="Denning D.W."/>
            <person name="Nierman W.C."/>
        </authorList>
    </citation>
    <scope>NUCLEOTIDE SEQUENCE [LARGE SCALE GENOMIC DNA]</scope>
    <source>
        <strain evidence="8">CBS 144.89 / FGSC A1163 / CEA10</strain>
    </source>
</reference>
<keyword evidence="5" id="KW-0732">Signal</keyword>
<evidence type="ECO:0000313" key="7">
    <source>
        <dbReference type="EMBL" id="EDP52111.1"/>
    </source>
</evidence>
<dbReference type="HOGENOM" id="CLU_066031_0_0_1"/>
<dbReference type="InterPro" id="IPR051794">
    <property type="entry name" value="PG_Endopeptidase_C40"/>
</dbReference>
<dbReference type="PROSITE" id="PS51935">
    <property type="entry name" value="NLPC_P60"/>
    <property type="match status" value="1"/>
</dbReference>
<dbReference type="Proteomes" id="UP000001699">
    <property type="component" value="Unassembled WGS sequence"/>
</dbReference>
<proteinExistence type="inferred from homology"/>
<evidence type="ECO:0000259" key="6">
    <source>
        <dbReference type="PROSITE" id="PS51935"/>
    </source>
</evidence>
<keyword evidence="8" id="KW-1185">Reference proteome</keyword>
<evidence type="ECO:0000256" key="3">
    <source>
        <dbReference type="ARBA" id="ARBA00022801"/>
    </source>
</evidence>
<dbReference type="Gene3D" id="3.90.1720.10">
    <property type="entry name" value="endopeptidase domain like (from Nostoc punctiforme)"/>
    <property type="match status" value="1"/>
</dbReference>
<feature type="chain" id="PRO_5002760769" evidence="5">
    <location>
        <begin position="21"/>
        <end position="359"/>
    </location>
</feature>
<dbReference type="VEuPathDB" id="FungiDB:AFUB_061470"/>
<dbReference type="EMBL" id="DS499597">
    <property type="protein sequence ID" value="EDP52111.1"/>
    <property type="molecule type" value="Genomic_DNA"/>
</dbReference>
<evidence type="ECO:0000256" key="1">
    <source>
        <dbReference type="ARBA" id="ARBA00007074"/>
    </source>
</evidence>
<dbReference type="InterPro" id="IPR000064">
    <property type="entry name" value="NLP_P60_dom"/>
</dbReference>
<dbReference type="PANTHER" id="PTHR47359:SF3">
    <property type="entry name" value="NLP_P60 DOMAIN-CONTAINING PROTEIN-RELATED"/>
    <property type="match status" value="1"/>
</dbReference>
<evidence type="ECO:0000256" key="2">
    <source>
        <dbReference type="ARBA" id="ARBA00022670"/>
    </source>
</evidence>
<dbReference type="PANTHER" id="PTHR47359">
    <property type="entry name" value="PEPTIDOGLYCAN DL-ENDOPEPTIDASE CWLO"/>
    <property type="match status" value="1"/>
</dbReference>
<evidence type="ECO:0000313" key="8">
    <source>
        <dbReference type="Proteomes" id="UP000001699"/>
    </source>
</evidence>
<dbReference type="OrthoDB" id="2251794at2759"/>
<feature type="signal peptide" evidence="5">
    <location>
        <begin position="1"/>
        <end position="20"/>
    </location>
</feature>
<dbReference type="GO" id="GO:0006508">
    <property type="term" value="P:proteolysis"/>
    <property type="evidence" value="ECO:0007669"/>
    <property type="project" value="UniProtKB-KW"/>
</dbReference>
<name>B0Y269_ASPFC</name>
<evidence type="ECO:0000256" key="4">
    <source>
        <dbReference type="ARBA" id="ARBA00022807"/>
    </source>
</evidence>
<protein>
    <submittedName>
        <fullName evidence="7">NlpC/P60-like cell-wall peptidase, putative</fullName>
    </submittedName>
</protein>
<gene>
    <name evidence="7" type="ORF">AFUB_061470</name>
</gene>
<organism evidence="7 8">
    <name type="scientific">Aspergillus fumigatus (strain CBS 144.89 / FGSC A1163 / CEA10)</name>
    <name type="common">Neosartorya fumigata</name>
    <dbReference type="NCBI Taxonomy" id="451804"/>
    <lineage>
        <taxon>Eukaryota</taxon>
        <taxon>Fungi</taxon>
        <taxon>Dikarya</taxon>
        <taxon>Ascomycota</taxon>
        <taxon>Pezizomycotina</taxon>
        <taxon>Eurotiomycetes</taxon>
        <taxon>Eurotiomycetidae</taxon>
        <taxon>Eurotiales</taxon>
        <taxon>Aspergillaceae</taxon>
        <taxon>Aspergillus</taxon>
        <taxon>Aspergillus subgen. Fumigati</taxon>
    </lineage>
</organism>
<dbReference type="Pfam" id="PF00877">
    <property type="entry name" value="NLPC_P60"/>
    <property type="match status" value="1"/>
</dbReference>
<dbReference type="Gene3D" id="2.30.30.40">
    <property type="entry name" value="SH3 Domains"/>
    <property type="match status" value="1"/>
</dbReference>
<keyword evidence="4" id="KW-0788">Thiol protease</keyword>
<sequence length="359" mass="38763">MKYLSIVAASLAAILPSVSAYPITGDGVNCRSGPGTNYPVVKSYPKGHEVSIVCQAPGTDIKGDKLWDKTSDGCYVADYYVKTGTTNYVAKHCDSGSGSGGGGGSSGSGSGKAIVAAAQKEKGLPYVWGGGGCKGPSGGGFDCSGLTQYAVCQALKKTIPRTAQTQYNSNMGKRIPRAQAKEGDLLFWATGGDCKNKVVHVGIFIRDGWMINAAKTGTPVREQSIWTSYGGISICPYVMRYVGFSSALWIELMIMQILVEEFSNLLHGIERTYFGSFAFLLISPRLGYTVNCLPTSHCTNFLQFDIDELIGLLLFHYAFKNKEPFSDYQTCCLIHDVWGLRCEHSRPRHTSATVQSNIT</sequence>
<keyword evidence="3" id="KW-0378">Hydrolase</keyword>
<feature type="domain" description="NlpC/P60" evidence="6">
    <location>
        <begin position="108"/>
        <end position="242"/>
    </location>
</feature>
<dbReference type="AlphaFoldDB" id="B0Y269"/>
<keyword evidence="2" id="KW-0645">Protease</keyword>
<dbReference type="SUPFAM" id="SSF54001">
    <property type="entry name" value="Cysteine proteinases"/>
    <property type="match status" value="1"/>
</dbReference>